<reference evidence="2" key="1">
    <citation type="submission" date="2019-08" db="EMBL/GenBank/DDBJ databases">
        <authorList>
            <person name="Kucharzyk K."/>
            <person name="Murdoch R.W."/>
            <person name="Higgins S."/>
            <person name="Loffler F."/>
        </authorList>
    </citation>
    <scope>NUCLEOTIDE SEQUENCE</scope>
</reference>
<dbReference type="InterPro" id="IPR056209">
    <property type="entry name" value="SU10_adaptor"/>
</dbReference>
<dbReference type="Pfam" id="PF24175">
    <property type="entry name" value="SU10_adaptor"/>
    <property type="match status" value="1"/>
</dbReference>
<comment type="caution">
    <text evidence="2">The sequence shown here is derived from an EMBL/GenBank/DDBJ whole genome shotgun (WGS) entry which is preliminary data.</text>
</comment>
<gene>
    <name evidence="2" type="ORF">SDC9_05164</name>
</gene>
<organism evidence="2">
    <name type="scientific">bioreactor metagenome</name>
    <dbReference type="NCBI Taxonomy" id="1076179"/>
    <lineage>
        <taxon>unclassified sequences</taxon>
        <taxon>metagenomes</taxon>
        <taxon>ecological metagenomes</taxon>
    </lineage>
</organism>
<accession>A0A644SY40</accession>
<dbReference type="EMBL" id="VSSQ01000010">
    <property type="protein sequence ID" value="MPL59610.1"/>
    <property type="molecule type" value="Genomic_DNA"/>
</dbReference>
<feature type="coiled-coil region" evidence="1">
    <location>
        <begin position="151"/>
        <end position="178"/>
    </location>
</feature>
<protein>
    <submittedName>
        <fullName evidence="2">Uncharacterized protein</fullName>
    </submittedName>
</protein>
<proteinExistence type="predicted"/>
<sequence>MTLKNMIEKARRLSRTGASVNDEIVKDWINEAMRQFVIDAGGITEVGELTIVANSVTVPEHFFSLHHLFIGRNELRRGSMQILANADIEGTPTLYFLSASKILFDRKCSAPGIPCRIIYDRFPLELTEETDIPELPEKAHLALAYLAASKLSEENFEYDEATRALANYRNEIQRYLQDQSNANPSIFGK</sequence>
<evidence type="ECO:0000313" key="2">
    <source>
        <dbReference type="EMBL" id="MPL59610.1"/>
    </source>
</evidence>
<evidence type="ECO:0000256" key="1">
    <source>
        <dbReference type="SAM" id="Coils"/>
    </source>
</evidence>
<keyword evidence="1" id="KW-0175">Coiled coil</keyword>
<name>A0A644SY40_9ZZZZ</name>
<dbReference type="AlphaFoldDB" id="A0A644SY40"/>